<dbReference type="AlphaFoldDB" id="A0A1V4T707"/>
<dbReference type="InterPro" id="IPR000835">
    <property type="entry name" value="HTH_MarR-typ"/>
</dbReference>
<protein>
    <submittedName>
        <fullName evidence="5">MarR family transcriptional regulator</fullName>
    </submittedName>
</protein>
<evidence type="ECO:0000313" key="6">
    <source>
        <dbReference type="Proteomes" id="UP000191418"/>
    </source>
</evidence>
<sequence length="167" mass="18770">MKELKSEDAVDRILTQWRKEKPEFDLSAMEVLGRLKRCSALLTPKLEQVFSDNGLNFWEFDVLATLRRSGVPYCLTPTELFSTLMVTSGTMTHRMTQLEKKGWIERVSNEQDARSKLVCLSASGLALIDQVLEPHVENGLNLLSGLSPEEHRALNIGLKALLGQLES</sequence>
<reference evidence="5 6" key="1">
    <citation type="submission" date="2017-01" db="EMBL/GenBank/DDBJ databases">
        <title>Genome Sequencing of a Marine Spirillum, Oceanospirillum multiglobuliferum ATCC 33336, from Japan.</title>
        <authorList>
            <person name="Carney J.G."/>
            <person name="Trachtenberg A.M."/>
            <person name="Rheaume B.A."/>
            <person name="Linnane J.D."/>
            <person name="Pitts N.L."/>
            <person name="Mykles D.L."/>
            <person name="Maclea K.S."/>
        </authorList>
    </citation>
    <scope>NUCLEOTIDE SEQUENCE [LARGE SCALE GENOMIC DNA]</scope>
    <source>
        <strain evidence="5 6">ATCC 33336</strain>
    </source>
</reference>
<dbReference type="Gene3D" id="1.10.10.10">
    <property type="entry name" value="Winged helix-like DNA-binding domain superfamily/Winged helix DNA-binding domain"/>
    <property type="match status" value="1"/>
</dbReference>
<dbReference type="InterPro" id="IPR036388">
    <property type="entry name" value="WH-like_DNA-bd_sf"/>
</dbReference>
<dbReference type="OrthoDB" id="32523at2"/>
<dbReference type="GO" id="GO:0003700">
    <property type="term" value="F:DNA-binding transcription factor activity"/>
    <property type="evidence" value="ECO:0007669"/>
    <property type="project" value="InterPro"/>
</dbReference>
<keyword evidence="1" id="KW-0805">Transcription regulation</keyword>
<evidence type="ECO:0000256" key="1">
    <source>
        <dbReference type="ARBA" id="ARBA00023015"/>
    </source>
</evidence>
<dbReference type="InterPro" id="IPR036390">
    <property type="entry name" value="WH_DNA-bd_sf"/>
</dbReference>
<evidence type="ECO:0000259" key="4">
    <source>
        <dbReference type="PROSITE" id="PS50995"/>
    </source>
</evidence>
<dbReference type="PROSITE" id="PS50995">
    <property type="entry name" value="HTH_MARR_2"/>
    <property type="match status" value="1"/>
</dbReference>
<dbReference type="SUPFAM" id="SSF46785">
    <property type="entry name" value="Winged helix' DNA-binding domain"/>
    <property type="match status" value="1"/>
</dbReference>
<dbReference type="SMART" id="SM00347">
    <property type="entry name" value="HTH_MARR"/>
    <property type="match status" value="1"/>
</dbReference>
<dbReference type="PRINTS" id="PR00598">
    <property type="entry name" value="HTHMARR"/>
</dbReference>
<proteinExistence type="predicted"/>
<gene>
    <name evidence="5" type="ORF">BTE48_05285</name>
</gene>
<dbReference type="Proteomes" id="UP000191418">
    <property type="component" value="Unassembled WGS sequence"/>
</dbReference>
<name>A0A1V4T707_9GAMM</name>
<accession>A0A1V4T707</accession>
<dbReference type="STRING" id="64969.SAMN02745127_00016"/>
<keyword evidence="2" id="KW-0238">DNA-binding</keyword>
<keyword evidence="6" id="KW-1185">Reference proteome</keyword>
<evidence type="ECO:0000256" key="2">
    <source>
        <dbReference type="ARBA" id="ARBA00023125"/>
    </source>
</evidence>
<evidence type="ECO:0000313" key="5">
    <source>
        <dbReference type="EMBL" id="OPX55979.1"/>
    </source>
</evidence>
<dbReference type="GO" id="GO:0003677">
    <property type="term" value="F:DNA binding"/>
    <property type="evidence" value="ECO:0007669"/>
    <property type="project" value="UniProtKB-KW"/>
</dbReference>
<dbReference type="EMBL" id="MTSM01000005">
    <property type="protein sequence ID" value="OPX55979.1"/>
    <property type="molecule type" value="Genomic_DNA"/>
</dbReference>
<keyword evidence="3" id="KW-0804">Transcription</keyword>
<organism evidence="5 6">
    <name type="scientific">Oceanospirillum multiglobuliferum</name>
    <dbReference type="NCBI Taxonomy" id="64969"/>
    <lineage>
        <taxon>Bacteria</taxon>
        <taxon>Pseudomonadati</taxon>
        <taxon>Pseudomonadota</taxon>
        <taxon>Gammaproteobacteria</taxon>
        <taxon>Oceanospirillales</taxon>
        <taxon>Oceanospirillaceae</taxon>
        <taxon>Oceanospirillum</taxon>
    </lineage>
</organism>
<dbReference type="PANTHER" id="PTHR42756:SF1">
    <property type="entry name" value="TRANSCRIPTIONAL REPRESSOR OF EMRAB OPERON"/>
    <property type="match status" value="1"/>
</dbReference>
<comment type="caution">
    <text evidence="5">The sequence shown here is derived from an EMBL/GenBank/DDBJ whole genome shotgun (WGS) entry which is preliminary data.</text>
</comment>
<dbReference type="PANTHER" id="PTHR42756">
    <property type="entry name" value="TRANSCRIPTIONAL REGULATOR, MARR"/>
    <property type="match status" value="1"/>
</dbReference>
<evidence type="ECO:0000256" key="3">
    <source>
        <dbReference type="ARBA" id="ARBA00023163"/>
    </source>
</evidence>
<feature type="domain" description="HTH marR-type" evidence="4">
    <location>
        <begin position="28"/>
        <end position="163"/>
    </location>
</feature>
<dbReference type="Pfam" id="PF01047">
    <property type="entry name" value="MarR"/>
    <property type="match status" value="1"/>
</dbReference>